<dbReference type="InterPro" id="IPR014529">
    <property type="entry name" value="UCP026631"/>
</dbReference>
<organism evidence="3 4">
    <name type="scientific">Kordiimonas lipolytica</name>
    <dbReference type="NCBI Taxonomy" id="1662421"/>
    <lineage>
        <taxon>Bacteria</taxon>
        <taxon>Pseudomonadati</taxon>
        <taxon>Pseudomonadota</taxon>
        <taxon>Alphaproteobacteria</taxon>
        <taxon>Kordiimonadales</taxon>
        <taxon>Kordiimonadaceae</taxon>
        <taxon>Kordiimonas</taxon>
    </lineage>
</organism>
<evidence type="ECO:0000256" key="1">
    <source>
        <dbReference type="SAM" id="Phobius"/>
    </source>
</evidence>
<evidence type="ECO:0000259" key="2">
    <source>
        <dbReference type="Pfam" id="PF03703"/>
    </source>
</evidence>
<sequence>MTAPDPSAATLESLKSQAWNRLAPAAIIHFIVKFVVGFAKNGIQNVAYLGGVAIFTGDNRWLILGAIAAGASVILLLSGILSYLNFQFRLDGQTFLINRGVFNKKRLTLSFDRIQNVVVKEPFYFRPFGLVALALESAGSRDEEVSLAGIPTPLAQDIRRAVLERRDNTQAHATPEQDTATDGDSVAPAAEEELLLEQPMSELARYGLSNNNIWVVAGVAIGAIFQQFDAWEKDAEAFIENSVIPITGDDKAVLGLLFAAGLLAIVALLTLFSVLGAIVVFYKFRLAYADGRYHRTTGLFERLETSVPETKAQSLQINQPWPALLLGRWHLVLKQVGFGIGGNAPQNKKSSFIIPSVLPSFYQPLSDRLFGDIDWRNLKLNPVDRFFIWKVMSYWFLLPALIAAAPLVAYNGAAGLLVLALPLVMTPVVMLRYQRYGYWTNGEIGIVRYGIVGTRTTVFPFHKVQTVTLTQSPSQRRRKLATLKIKLAGQMLYVPFMSLSDADAWRDCILYEVEASRKAWM</sequence>
<feature type="transmembrane region" description="Helical" evidence="1">
    <location>
        <begin position="386"/>
        <end position="407"/>
    </location>
</feature>
<dbReference type="PANTHER" id="PTHR34473">
    <property type="entry name" value="UPF0699 TRANSMEMBRANE PROTEIN YDBS"/>
    <property type="match status" value="1"/>
</dbReference>
<feature type="domain" description="YdbS-like PH" evidence="2">
    <location>
        <begin position="83"/>
        <end position="160"/>
    </location>
</feature>
<feature type="transmembrane region" description="Helical" evidence="1">
    <location>
        <begin position="211"/>
        <end position="228"/>
    </location>
</feature>
<gene>
    <name evidence="3" type="ORF">ACFO5Q_09770</name>
</gene>
<dbReference type="RefSeq" id="WP_068149976.1">
    <property type="nucleotide sequence ID" value="NZ_JBHSCR010000006.1"/>
</dbReference>
<keyword evidence="1" id="KW-0472">Membrane</keyword>
<keyword evidence="4" id="KW-1185">Reference proteome</keyword>
<dbReference type="Pfam" id="PF03703">
    <property type="entry name" value="bPH_2"/>
    <property type="match status" value="2"/>
</dbReference>
<name>A0ABV8UBF0_9PROT</name>
<dbReference type="Proteomes" id="UP001595776">
    <property type="component" value="Unassembled WGS sequence"/>
</dbReference>
<evidence type="ECO:0000313" key="3">
    <source>
        <dbReference type="EMBL" id="MFC4348131.1"/>
    </source>
</evidence>
<dbReference type="InterPro" id="IPR005182">
    <property type="entry name" value="YdbS-like_PH"/>
</dbReference>
<feature type="domain" description="YdbS-like PH" evidence="2">
    <location>
        <begin position="433"/>
        <end position="506"/>
    </location>
</feature>
<evidence type="ECO:0000313" key="4">
    <source>
        <dbReference type="Proteomes" id="UP001595776"/>
    </source>
</evidence>
<dbReference type="PANTHER" id="PTHR34473:SF2">
    <property type="entry name" value="UPF0699 TRANSMEMBRANE PROTEIN YDBT"/>
    <property type="match status" value="1"/>
</dbReference>
<comment type="caution">
    <text evidence="3">The sequence shown here is derived from an EMBL/GenBank/DDBJ whole genome shotgun (WGS) entry which is preliminary data.</text>
</comment>
<reference evidence="4" key="1">
    <citation type="journal article" date="2019" name="Int. J. Syst. Evol. Microbiol.">
        <title>The Global Catalogue of Microorganisms (GCM) 10K type strain sequencing project: providing services to taxonomists for standard genome sequencing and annotation.</title>
        <authorList>
            <consortium name="The Broad Institute Genomics Platform"/>
            <consortium name="The Broad Institute Genome Sequencing Center for Infectious Disease"/>
            <person name="Wu L."/>
            <person name="Ma J."/>
        </authorList>
    </citation>
    <scope>NUCLEOTIDE SEQUENCE [LARGE SCALE GENOMIC DNA]</scope>
    <source>
        <strain evidence="4">CGMCC 1.15304</strain>
    </source>
</reference>
<dbReference type="EMBL" id="JBHSCR010000006">
    <property type="protein sequence ID" value="MFC4348131.1"/>
    <property type="molecule type" value="Genomic_DNA"/>
</dbReference>
<feature type="transmembrane region" description="Helical" evidence="1">
    <location>
        <begin position="61"/>
        <end position="84"/>
    </location>
</feature>
<keyword evidence="1" id="KW-0812">Transmembrane</keyword>
<keyword evidence="1" id="KW-1133">Transmembrane helix</keyword>
<proteinExistence type="predicted"/>
<protein>
    <submittedName>
        <fullName evidence="3">PH domain-containing protein</fullName>
    </submittedName>
</protein>
<accession>A0ABV8UBF0</accession>
<feature type="transmembrane region" description="Helical" evidence="1">
    <location>
        <begin position="252"/>
        <end position="282"/>
    </location>
</feature>
<feature type="transmembrane region" description="Helical" evidence="1">
    <location>
        <begin position="413"/>
        <end position="431"/>
    </location>
</feature>
<dbReference type="PIRSF" id="PIRSF026631">
    <property type="entry name" value="UCP026631"/>
    <property type="match status" value="1"/>
</dbReference>
<feature type="transmembrane region" description="Helical" evidence="1">
    <location>
        <begin position="22"/>
        <end position="41"/>
    </location>
</feature>